<reference evidence="3 4" key="1">
    <citation type="submission" date="2022-06" db="EMBL/GenBank/DDBJ databases">
        <title>Actinoplanes abujensis sp. nov., isolated from Nigerian arid soil.</title>
        <authorList>
            <person name="Ding P."/>
        </authorList>
    </citation>
    <scope>NUCLEOTIDE SEQUENCE [LARGE SCALE GENOMIC DNA]</scope>
    <source>
        <strain evidence="4">TRM88002</strain>
    </source>
</reference>
<keyword evidence="2" id="KW-1133">Transmembrane helix</keyword>
<feature type="region of interest" description="Disordered" evidence="1">
    <location>
        <begin position="1"/>
        <end position="23"/>
    </location>
</feature>
<evidence type="ECO:0000256" key="1">
    <source>
        <dbReference type="SAM" id="MobiDB-lite"/>
    </source>
</evidence>
<evidence type="ECO:0000313" key="3">
    <source>
        <dbReference type="EMBL" id="MCM4080620.1"/>
    </source>
</evidence>
<evidence type="ECO:0000313" key="4">
    <source>
        <dbReference type="Proteomes" id="UP001523216"/>
    </source>
</evidence>
<keyword evidence="2" id="KW-0812">Transmembrane</keyword>
<evidence type="ECO:0000256" key="2">
    <source>
        <dbReference type="SAM" id="Phobius"/>
    </source>
</evidence>
<feature type="transmembrane region" description="Helical" evidence="2">
    <location>
        <begin position="46"/>
        <end position="67"/>
    </location>
</feature>
<proteinExistence type="predicted"/>
<name>A0ABT0Y3L1_9ACTN</name>
<dbReference type="Proteomes" id="UP001523216">
    <property type="component" value="Unassembled WGS sequence"/>
</dbReference>
<keyword evidence="4" id="KW-1185">Reference proteome</keyword>
<sequence length="222" mass="23573">MPEPGPNPIDIGTPPPASNDEDADLLHPDDLQATAKAKPRGLVRRVLISILLVLAVVAVAMLGFTSWRIIAQRHAELEIQPSVGPLSLDYSQEGASTADYLRTALAAEVDLDRTYGAVYKEAPDKNVLFLAGTGLIWTPGQDLDAAMNLISDEEGAVTDLKDVEAGPLDGTMKCGVTKSADGDLTVCGWADHGSLALAMFNNRTPEEAAPLMLALRNATETR</sequence>
<dbReference type="EMBL" id="JAMQOL010000033">
    <property type="protein sequence ID" value="MCM4080620.1"/>
    <property type="molecule type" value="Genomic_DNA"/>
</dbReference>
<gene>
    <name evidence="3" type="ORF">LXN57_23865</name>
</gene>
<keyword evidence="2" id="KW-0472">Membrane</keyword>
<dbReference type="RefSeq" id="WP_251800405.1">
    <property type="nucleotide sequence ID" value="NZ_JAMQOL010000033.1"/>
</dbReference>
<organism evidence="3 4">
    <name type="scientific">Paractinoplanes hotanensis</name>
    <dbReference type="NCBI Taxonomy" id="2906497"/>
    <lineage>
        <taxon>Bacteria</taxon>
        <taxon>Bacillati</taxon>
        <taxon>Actinomycetota</taxon>
        <taxon>Actinomycetes</taxon>
        <taxon>Micromonosporales</taxon>
        <taxon>Micromonosporaceae</taxon>
        <taxon>Paractinoplanes</taxon>
    </lineage>
</organism>
<comment type="caution">
    <text evidence="3">The sequence shown here is derived from an EMBL/GenBank/DDBJ whole genome shotgun (WGS) entry which is preliminary data.</text>
</comment>
<feature type="compositionally biased region" description="Pro residues" evidence="1">
    <location>
        <begin position="1"/>
        <end position="17"/>
    </location>
</feature>
<protein>
    <submittedName>
        <fullName evidence="3">Uncharacterized protein</fullName>
    </submittedName>
</protein>
<accession>A0ABT0Y3L1</accession>